<gene>
    <name evidence="2" type="ORF">F2Q70_00032688</name>
</gene>
<protein>
    <submittedName>
        <fullName evidence="2">Uncharacterized protein</fullName>
    </submittedName>
</protein>
<reference evidence="2" key="1">
    <citation type="submission" date="2019-12" db="EMBL/GenBank/DDBJ databases">
        <title>Genome sequencing and annotation of Brassica cretica.</title>
        <authorList>
            <person name="Studholme D.J."/>
            <person name="Sarris P.F."/>
        </authorList>
    </citation>
    <scope>NUCLEOTIDE SEQUENCE</scope>
    <source>
        <strain evidence="2">PFS-102/07</strain>
        <tissue evidence="2">Leaf</tissue>
    </source>
</reference>
<comment type="caution">
    <text evidence="2">The sequence shown here is derived from an EMBL/GenBank/DDBJ whole genome shotgun (WGS) entry which is preliminary data.</text>
</comment>
<feature type="compositionally biased region" description="Basic and acidic residues" evidence="1">
    <location>
        <begin position="18"/>
        <end position="28"/>
    </location>
</feature>
<dbReference type="AlphaFoldDB" id="A0A8S9FFM3"/>
<evidence type="ECO:0000256" key="1">
    <source>
        <dbReference type="SAM" id="MobiDB-lite"/>
    </source>
</evidence>
<organism evidence="2">
    <name type="scientific">Brassica cretica</name>
    <name type="common">Mustard</name>
    <dbReference type="NCBI Taxonomy" id="69181"/>
    <lineage>
        <taxon>Eukaryota</taxon>
        <taxon>Viridiplantae</taxon>
        <taxon>Streptophyta</taxon>
        <taxon>Embryophyta</taxon>
        <taxon>Tracheophyta</taxon>
        <taxon>Spermatophyta</taxon>
        <taxon>Magnoliopsida</taxon>
        <taxon>eudicotyledons</taxon>
        <taxon>Gunneridae</taxon>
        <taxon>Pentapetalae</taxon>
        <taxon>rosids</taxon>
        <taxon>malvids</taxon>
        <taxon>Brassicales</taxon>
        <taxon>Brassicaceae</taxon>
        <taxon>Brassiceae</taxon>
        <taxon>Brassica</taxon>
    </lineage>
</organism>
<name>A0A8S9FFM3_BRACR</name>
<feature type="region of interest" description="Disordered" evidence="1">
    <location>
        <begin position="1"/>
        <end position="41"/>
    </location>
</feature>
<dbReference type="EMBL" id="QGKY02002305">
    <property type="protein sequence ID" value="KAF2532473.1"/>
    <property type="molecule type" value="Genomic_DNA"/>
</dbReference>
<evidence type="ECO:0000313" key="2">
    <source>
        <dbReference type="EMBL" id="KAF2532473.1"/>
    </source>
</evidence>
<accession>A0A8S9FFM3</accession>
<feature type="compositionally biased region" description="Basic and acidic residues" evidence="1">
    <location>
        <begin position="1"/>
        <end position="11"/>
    </location>
</feature>
<sequence>MNKEAEREKEIQWGTTGDRLERTRRPPEESGIEQKYSRVKPRDLTLEPTDRAVALSNSGQAFLFLGPCGMVESILYRGLSEDLNDRSASHTTLPSRKRAAEAFISPFGRRVVKRVRREGSLDIWESFEAH</sequence>
<proteinExistence type="predicted"/>